<dbReference type="GO" id="GO:0046872">
    <property type="term" value="F:metal ion binding"/>
    <property type="evidence" value="ECO:0007669"/>
    <property type="project" value="UniProtKB-KW"/>
</dbReference>
<keyword evidence="1" id="KW-0001">2Fe-2S</keyword>
<protein>
    <recommendedName>
        <fullName evidence="7">Rieske domain-containing protein</fullName>
    </recommendedName>
</protein>
<dbReference type="GO" id="GO:0051537">
    <property type="term" value="F:2 iron, 2 sulfur cluster binding"/>
    <property type="evidence" value="ECO:0007669"/>
    <property type="project" value="UniProtKB-KW"/>
</dbReference>
<sequence>VAALADLPVGALVPLAAFGQDLAVGRTTDGRTLVTHSLCPHLGANLAAGGHIDEDRVVCPQHGWCFGHDGACTWSAGEPAPDTVRLRVWPTVVAAGTVLAYHGRDGEIPSTGPPPVAMEGVARVESRQDHPEDMLVGLLRAAGVADGEADGDSWSATAGDGNPIVVHGPGTVEHRDEGGGASVVYVTPVNGFSVAVRSAGLDPPPTVGDGDLPGFRDWYRRFDRSSAPRTRPARSGRRARSREA</sequence>
<keyword evidence="5" id="KW-0411">Iron-sulfur</keyword>
<keyword evidence="4" id="KW-0408">Iron</keyword>
<dbReference type="PANTHER" id="PTHR21266:SF60">
    <property type="entry name" value="3-KETOSTEROID-9-ALPHA-MONOOXYGENASE, OXYGENASE COMPONENT"/>
    <property type="match status" value="1"/>
</dbReference>
<dbReference type="PANTHER" id="PTHR21266">
    <property type="entry name" value="IRON-SULFUR DOMAIN CONTAINING PROTEIN"/>
    <property type="match status" value="1"/>
</dbReference>
<dbReference type="PROSITE" id="PS51296">
    <property type="entry name" value="RIESKE"/>
    <property type="match status" value="1"/>
</dbReference>
<evidence type="ECO:0000256" key="2">
    <source>
        <dbReference type="ARBA" id="ARBA00022723"/>
    </source>
</evidence>
<keyword evidence="3" id="KW-0560">Oxidoreductase</keyword>
<feature type="domain" description="Rieske" evidence="7">
    <location>
        <begin position="1"/>
        <end position="100"/>
    </location>
</feature>
<name>A0A381SG31_9ZZZZ</name>
<feature type="non-terminal residue" evidence="8">
    <location>
        <position position="1"/>
    </location>
</feature>
<reference evidence="8" key="1">
    <citation type="submission" date="2018-05" db="EMBL/GenBank/DDBJ databases">
        <authorList>
            <person name="Lanie J.A."/>
            <person name="Ng W.-L."/>
            <person name="Kazmierczak K.M."/>
            <person name="Andrzejewski T.M."/>
            <person name="Davidsen T.M."/>
            <person name="Wayne K.J."/>
            <person name="Tettelin H."/>
            <person name="Glass J.I."/>
            <person name="Rusch D."/>
            <person name="Podicherti R."/>
            <person name="Tsui H.-C.T."/>
            <person name="Winkler M.E."/>
        </authorList>
    </citation>
    <scope>NUCLEOTIDE SEQUENCE</scope>
</reference>
<dbReference type="InterPro" id="IPR017941">
    <property type="entry name" value="Rieske_2Fe-2S"/>
</dbReference>
<keyword evidence="2" id="KW-0479">Metal-binding</keyword>
<feature type="compositionally biased region" description="Basic residues" evidence="6">
    <location>
        <begin position="231"/>
        <end position="244"/>
    </location>
</feature>
<evidence type="ECO:0000256" key="6">
    <source>
        <dbReference type="SAM" id="MobiDB-lite"/>
    </source>
</evidence>
<feature type="region of interest" description="Disordered" evidence="6">
    <location>
        <begin position="222"/>
        <end position="244"/>
    </location>
</feature>
<accession>A0A381SG31</accession>
<dbReference type="InterPro" id="IPR036922">
    <property type="entry name" value="Rieske_2Fe-2S_sf"/>
</dbReference>
<evidence type="ECO:0000313" key="8">
    <source>
        <dbReference type="EMBL" id="SVA01257.1"/>
    </source>
</evidence>
<dbReference type="GO" id="GO:0016491">
    <property type="term" value="F:oxidoreductase activity"/>
    <property type="evidence" value="ECO:0007669"/>
    <property type="project" value="UniProtKB-KW"/>
</dbReference>
<evidence type="ECO:0000256" key="1">
    <source>
        <dbReference type="ARBA" id="ARBA00022714"/>
    </source>
</evidence>
<evidence type="ECO:0000256" key="5">
    <source>
        <dbReference type="ARBA" id="ARBA00023014"/>
    </source>
</evidence>
<gene>
    <name evidence="8" type="ORF">METZ01_LOCUS54111</name>
</gene>
<evidence type="ECO:0000256" key="3">
    <source>
        <dbReference type="ARBA" id="ARBA00023002"/>
    </source>
</evidence>
<dbReference type="Gene3D" id="2.102.10.10">
    <property type="entry name" value="Rieske [2Fe-2S] iron-sulphur domain"/>
    <property type="match status" value="1"/>
</dbReference>
<dbReference type="AlphaFoldDB" id="A0A381SG31"/>
<organism evidence="8">
    <name type="scientific">marine metagenome</name>
    <dbReference type="NCBI Taxonomy" id="408172"/>
    <lineage>
        <taxon>unclassified sequences</taxon>
        <taxon>metagenomes</taxon>
        <taxon>ecological metagenomes</taxon>
    </lineage>
</organism>
<dbReference type="Pfam" id="PF00355">
    <property type="entry name" value="Rieske"/>
    <property type="match status" value="1"/>
</dbReference>
<dbReference type="InterPro" id="IPR050584">
    <property type="entry name" value="Cholesterol_7-desaturase"/>
</dbReference>
<dbReference type="SUPFAM" id="SSF50022">
    <property type="entry name" value="ISP domain"/>
    <property type="match status" value="1"/>
</dbReference>
<evidence type="ECO:0000259" key="7">
    <source>
        <dbReference type="PROSITE" id="PS51296"/>
    </source>
</evidence>
<evidence type="ECO:0000256" key="4">
    <source>
        <dbReference type="ARBA" id="ARBA00023004"/>
    </source>
</evidence>
<dbReference type="EMBL" id="UINC01002885">
    <property type="protein sequence ID" value="SVA01257.1"/>
    <property type="molecule type" value="Genomic_DNA"/>
</dbReference>
<proteinExistence type="predicted"/>